<accession>A0A1B0ZII0</accession>
<evidence type="ECO:0000256" key="11">
    <source>
        <dbReference type="ARBA" id="ARBA00023444"/>
    </source>
</evidence>
<proteinExistence type="predicted"/>
<dbReference type="InterPro" id="IPR050450">
    <property type="entry name" value="COX15/CtaA_HemeA_synthase"/>
</dbReference>
<keyword evidence="2" id="KW-1003">Cell membrane</keyword>
<dbReference type="GO" id="GO:0016020">
    <property type="term" value="C:membrane"/>
    <property type="evidence" value="ECO:0007669"/>
    <property type="project" value="UniProtKB-SubCell"/>
</dbReference>
<evidence type="ECO:0000256" key="6">
    <source>
        <dbReference type="ARBA" id="ARBA00023002"/>
    </source>
</evidence>
<feature type="transmembrane region" description="Helical" evidence="12">
    <location>
        <begin position="177"/>
        <end position="198"/>
    </location>
</feature>
<dbReference type="STRING" id="1630135.DAD186_11900"/>
<feature type="transmembrane region" description="Helical" evidence="12">
    <location>
        <begin position="112"/>
        <end position="130"/>
    </location>
</feature>
<dbReference type="GO" id="GO:0006784">
    <property type="term" value="P:heme A biosynthetic process"/>
    <property type="evidence" value="ECO:0007669"/>
    <property type="project" value="InterPro"/>
</dbReference>
<evidence type="ECO:0000256" key="7">
    <source>
        <dbReference type="ARBA" id="ARBA00023004"/>
    </source>
</evidence>
<keyword evidence="5 12" id="KW-1133">Transmembrane helix</keyword>
<evidence type="ECO:0008006" key="15">
    <source>
        <dbReference type="Google" id="ProtNLM"/>
    </source>
</evidence>
<evidence type="ECO:0000256" key="2">
    <source>
        <dbReference type="ARBA" id="ARBA00022475"/>
    </source>
</evidence>
<evidence type="ECO:0000313" key="14">
    <source>
        <dbReference type="Proteomes" id="UP000092596"/>
    </source>
</evidence>
<dbReference type="PATRIC" id="fig|1630135.4.peg.1191"/>
<organism evidence="13 14">
    <name type="scientific">Dermabacter vaginalis</name>
    <dbReference type="NCBI Taxonomy" id="1630135"/>
    <lineage>
        <taxon>Bacteria</taxon>
        <taxon>Bacillati</taxon>
        <taxon>Actinomycetota</taxon>
        <taxon>Actinomycetes</taxon>
        <taxon>Micrococcales</taxon>
        <taxon>Dermabacteraceae</taxon>
        <taxon>Dermabacter</taxon>
    </lineage>
</organism>
<evidence type="ECO:0000313" key="13">
    <source>
        <dbReference type="EMBL" id="ANP27740.1"/>
    </source>
</evidence>
<dbReference type="Pfam" id="PF02628">
    <property type="entry name" value="COX15-CtaA"/>
    <property type="match status" value="1"/>
</dbReference>
<feature type="transmembrane region" description="Helical" evidence="12">
    <location>
        <begin position="80"/>
        <end position="100"/>
    </location>
</feature>
<dbReference type="GO" id="GO:0046872">
    <property type="term" value="F:metal ion binding"/>
    <property type="evidence" value="ECO:0007669"/>
    <property type="project" value="UniProtKB-KW"/>
</dbReference>
<dbReference type="EMBL" id="CP012117">
    <property type="protein sequence ID" value="ANP27740.1"/>
    <property type="molecule type" value="Genomic_DNA"/>
</dbReference>
<feature type="transmembrane region" description="Helical" evidence="12">
    <location>
        <begin position="218"/>
        <end position="240"/>
    </location>
</feature>
<dbReference type="InterPro" id="IPR003780">
    <property type="entry name" value="COX15/CtaA_fam"/>
</dbReference>
<evidence type="ECO:0000256" key="12">
    <source>
        <dbReference type="SAM" id="Phobius"/>
    </source>
</evidence>
<feature type="transmembrane region" description="Helical" evidence="12">
    <location>
        <begin position="284"/>
        <end position="305"/>
    </location>
</feature>
<sequence>MTSPKSTPRAVAERHNRWIYVIFWINLACQIGIIVTGGIVRLTKSGLGCSSWPHCEPGQFTPRYHPESGLRPFIEFGNRALTLVLLIFAILVLVATYKHLRAKGAGFVRLSWVPLALTLFQAVWGMLVVYLHLHPFFVSVHFIVSPILVASSAVLVYRLYEGNGSARLAVNRGAQFVFWPLAAVGFAVLILGTLTTGSGPHSGDANTPQRFPFNPARIAWLHADFVWLFCGLLLGVAIILMITKAHTRAKNALIALTVVTLLQGAIGYIQYFTGLPEALVGLHMFGAALLSAGIAWLGASLFTWYPIGEGTAPHDHSKEAQQ</sequence>
<dbReference type="AlphaFoldDB" id="A0A1B0ZII0"/>
<evidence type="ECO:0000256" key="5">
    <source>
        <dbReference type="ARBA" id="ARBA00022989"/>
    </source>
</evidence>
<dbReference type="GO" id="GO:0016491">
    <property type="term" value="F:oxidoreductase activity"/>
    <property type="evidence" value="ECO:0007669"/>
    <property type="project" value="UniProtKB-KW"/>
</dbReference>
<evidence type="ECO:0000256" key="10">
    <source>
        <dbReference type="ARBA" id="ARBA00023157"/>
    </source>
</evidence>
<keyword evidence="9 12" id="KW-0472">Membrane</keyword>
<evidence type="ECO:0000256" key="3">
    <source>
        <dbReference type="ARBA" id="ARBA00022692"/>
    </source>
</evidence>
<evidence type="ECO:0000256" key="9">
    <source>
        <dbReference type="ARBA" id="ARBA00023136"/>
    </source>
</evidence>
<keyword evidence="10" id="KW-1015">Disulfide bond</keyword>
<protein>
    <recommendedName>
        <fullName evidence="15">Heme A synthase</fullName>
    </recommendedName>
</protein>
<gene>
    <name evidence="13" type="ORF">DAD186_11900</name>
</gene>
<name>A0A1B0ZII0_9MICO</name>
<keyword evidence="8" id="KW-0350">Heme biosynthesis</keyword>
<dbReference type="PANTHER" id="PTHR35457:SF1">
    <property type="entry name" value="HEME A SYNTHASE"/>
    <property type="match status" value="1"/>
</dbReference>
<feature type="transmembrane region" description="Helical" evidence="12">
    <location>
        <begin position="21"/>
        <end position="42"/>
    </location>
</feature>
<feature type="transmembrane region" description="Helical" evidence="12">
    <location>
        <begin position="136"/>
        <end position="157"/>
    </location>
</feature>
<reference evidence="13 14" key="1">
    <citation type="submission" date="2015-06" db="EMBL/GenBank/DDBJ databases">
        <title>Investigation of pathophysiology for high-risk pregnancy and development of treatment modality based on it.</title>
        <authorList>
            <person name="Kim B.-C."/>
            <person name="Lim S."/>
        </authorList>
    </citation>
    <scope>NUCLEOTIDE SEQUENCE [LARGE SCALE GENOMIC DNA]</scope>
    <source>
        <strain evidence="13 14">AD1-86</strain>
    </source>
</reference>
<evidence type="ECO:0000256" key="4">
    <source>
        <dbReference type="ARBA" id="ARBA00022723"/>
    </source>
</evidence>
<feature type="transmembrane region" description="Helical" evidence="12">
    <location>
        <begin position="252"/>
        <end position="272"/>
    </location>
</feature>
<dbReference type="RefSeq" id="WP_065247888.1">
    <property type="nucleotide sequence ID" value="NZ_CP012117.1"/>
</dbReference>
<comment type="subcellular location">
    <subcellularLocation>
        <location evidence="1">Membrane</location>
        <topology evidence="1">Multi-pass membrane protein</topology>
    </subcellularLocation>
</comment>
<dbReference type="PANTHER" id="PTHR35457">
    <property type="entry name" value="HEME A SYNTHASE"/>
    <property type="match status" value="1"/>
</dbReference>
<evidence type="ECO:0000256" key="1">
    <source>
        <dbReference type="ARBA" id="ARBA00004141"/>
    </source>
</evidence>
<keyword evidence="6" id="KW-0560">Oxidoreductase</keyword>
<dbReference type="Proteomes" id="UP000092596">
    <property type="component" value="Chromosome"/>
</dbReference>
<keyword evidence="4" id="KW-0479">Metal-binding</keyword>
<keyword evidence="3 12" id="KW-0812">Transmembrane</keyword>
<comment type="pathway">
    <text evidence="11">Porphyrin-containing compound metabolism.</text>
</comment>
<evidence type="ECO:0000256" key="8">
    <source>
        <dbReference type="ARBA" id="ARBA00023133"/>
    </source>
</evidence>
<dbReference type="KEGG" id="dva:DAD186_11900"/>
<keyword evidence="7" id="KW-0408">Iron</keyword>